<dbReference type="EMBL" id="JBIYEW010000002">
    <property type="protein sequence ID" value="MFK4637183.1"/>
    <property type="molecule type" value="Genomic_DNA"/>
</dbReference>
<name>A0ABW8MZN4_9MICC</name>
<evidence type="ECO:0000259" key="4">
    <source>
        <dbReference type="Pfam" id="PF01037"/>
    </source>
</evidence>
<feature type="domain" description="Transcription regulator AsnC/Lrp ligand binding" evidence="4">
    <location>
        <begin position="73"/>
        <end position="139"/>
    </location>
</feature>
<keyword evidence="3" id="KW-0804">Transcription</keyword>
<keyword evidence="2 6" id="KW-0238">DNA-binding</keyword>
<dbReference type="PRINTS" id="PR00033">
    <property type="entry name" value="HTHASNC"/>
</dbReference>
<dbReference type="InterPro" id="IPR019888">
    <property type="entry name" value="Tscrpt_reg_AsnC-like"/>
</dbReference>
<dbReference type="Gene3D" id="3.30.70.920">
    <property type="match status" value="1"/>
</dbReference>
<dbReference type="SUPFAM" id="SSF54909">
    <property type="entry name" value="Dimeric alpha+beta barrel"/>
    <property type="match status" value="1"/>
</dbReference>
<dbReference type="Pfam" id="PF01037">
    <property type="entry name" value="AsnC_trans_reg"/>
    <property type="match status" value="1"/>
</dbReference>
<organism evidence="6 7">
    <name type="scientific">Paenarthrobacter histidinolovorans</name>
    <dbReference type="NCBI Taxonomy" id="43664"/>
    <lineage>
        <taxon>Bacteria</taxon>
        <taxon>Bacillati</taxon>
        <taxon>Actinomycetota</taxon>
        <taxon>Actinomycetes</taxon>
        <taxon>Micrococcales</taxon>
        <taxon>Micrococcaceae</taxon>
        <taxon>Paenarthrobacter</taxon>
    </lineage>
</organism>
<evidence type="ECO:0000256" key="1">
    <source>
        <dbReference type="ARBA" id="ARBA00023015"/>
    </source>
</evidence>
<dbReference type="InterPro" id="IPR011008">
    <property type="entry name" value="Dimeric_a/b-barrel"/>
</dbReference>
<dbReference type="SUPFAM" id="SSF46785">
    <property type="entry name" value="Winged helix' DNA-binding domain"/>
    <property type="match status" value="1"/>
</dbReference>
<dbReference type="InterPro" id="IPR036388">
    <property type="entry name" value="WH-like_DNA-bd_sf"/>
</dbReference>
<dbReference type="PANTHER" id="PTHR30154:SF34">
    <property type="entry name" value="TRANSCRIPTIONAL REGULATOR AZLB"/>
    <property type="match status" value="1"/>
</dbReference>
<evidence type="ECO:0000256" key="2">
    <source>
        <dbReference type="ARBA" id="ARBA00023125"/>
    </source>
</evidence>
<proteinExistence type="predicted"/>
<keyword evidence="1" id="KW-0805">Transcription regulation</keyword>
<dbReference type="GO" id="GO:0003677">
    <property type="term" value="F:DNA binding"/>
    <property type="evidence" value="ECO:0007669"/>
    <property type="project" value="UniProtKB-KW"/>
</dbReference>
<dbReference type="PANTHER" id="PTHR30154">
    <property type="entry name" value="LEUCINE-RESPONSIVE REGULATORY PROTEIN"/>
    <property type="match status" value="1"/>
</dbReference>
<protein>
    <submittedName>
        <fullName evidence="6">DNA-binding Lrp family transcriptional regulator</fullName>
    </submittedName>
</protein>
<dbReference type="InterPro" id="IPR019887">
    <property type="entry name" value="Tscrpt_reg_AsnC/Lrp_C"/>
</dbReference>
<reference evidence="6 7" key="1">
    <citation type="submission" date="2024-10" db="EMBL/GenBank/DDBJ databases">
        <title>Novel secondary metabolite-producing bacteria for plant disease control.</title>
        <authorList>
            <person name="Chevrette M."/>
        </authorList>
    </citation>
    <scope>NUCLEOTIDE SEQUENCE [LARGE SCALE GENOMIC DNA]</scope>
    <source>
        <strain evidence="6 7">J30 TE3557</strain>
    </source>
</reference>
<evidence type="ECO:0000256" key="3">
    <source>
        <dbReference type="ARBA" id="ARBA00023163"/>
    </source>
</evidence>
<evidence type="ECO:0000313" key="7">
    <source>
        <dbReference type="Proteomes" id="UP001620520"/>
    </source>
</evidence>
<dbReference type="Proteomes" id="UP001620520">
    <property type="component" value="Unassembled WGS sequence"/>
</dbReference>
<dbReference type="Gene3D" id="1.10.10.10">
    <property type="entry name" value="Winged helix-like DNA-binding domain superfamily/Winged helix DNA-binding domain"/>
    <property type="match status" value="1"/>
</dbReference>
<gene>
    <name evidence="6" type="ORF">ABIA52_000072</name>
</gene>
<evidence type="ECO:0000313" key="6">
    <source>
        <dbReference type="EMBL" id="MFK4637183.1"/>
    </source>
</evidence>
<dbReference type="InterPro" id="IPR036390">
    <property type="entry name" value="WH_DNA-bd_sf"/>
</dbReference>
<dbReference type="SMART" id="SM00344">
    <property type="entry name" value="HTH_ASNC"/>
    <property type="match status" value="1"/>
</dbReference>
<sequence length="162" mass="17399">MSASKLDRLDARILLALDVNPDASALALSRSLGVARNTIHARIARLEASGALGSFTRRLRGAAMGYSLTALVSISVMQTKSHLVEAGIFTIPEVVEVHATTGDADLVAKVLAKDTTDLHRINTEILRLEGIQRTSTVISVLEVMPTRMQALLERMAGEDNPV</sequence>
<accession>A0ABW8MZN4</accession>
<dbReference type="Pfam" id="PF13404">
    <property type="entry name" value="HTH_AsnC-type"/>
    <property type="match status" value="1"/>
</dbReference>
<evidence type="ECO:0000259" key="5">
    <source>
        <dbReference type="Pfam" id="PF13404"/>
    </source>
</evidence>
<dbReference type="InterPro" id="IPR000485">
    <property type="entry name" value="AsnC-type_HTH_dom"/>
</dbReference>
<keyword evidence="7" id="KW-1185">Reference proteome</keyword>
<feature type="domain" description="HTH asnC-type" evidence="5">
    <location>
        <begin position="6"/>
        <end position="47"/>
    </location>
</feature>
<comment type="caution">
    <text evidence="6">The sequence shown here is derived from an EMBL/GenBank/DDBJ whole genome shotgun (WGS) entry which is preliminary data.</text>
</comment>